<keyword evidence="1 8" id="KW-0575">Peroxidase</keyword>
<feature type="domain" description="Plant heme peroxidase family profile" evidence="7">
    <location>
        <begin position="34"/>
        <end position="90"/>
    </location>
</feature>
<reference evidence="8 9" key="1">
    <citation type="submission" date="2016-02" db="EMBL/GenBank/DDBJ databases">
        <title>Genome analysis of coral dinoflagellate symbionts highlights evolutionary adaptations to a symbiotic lifestyle.</title>
        <authorList>
            <person name="Aranda M."/>
            <person name="Li Y."/>
            <person name="Liew Y.J."/>
            <person name="Baumgarten S."/>
            <person name="Simakov O."/>
            <person name="Wilson M."/>
            <person name="Piel J."/>
            <person name="Ashoor H."/>
            <person name="Bougouffa S."/>
            <person name="Bajic V.B."/>
            <person name="Ryu T."/>
            <person name="Ravasi T."/>
            <person name="Bayer T."/>
            <person name="Micklem G."/>
            <person name="Kim H."/>
            <person name="Bhak J."/>
            <person name="Lajeunesse T.C."/>
            <person name="Voolstra C.R."/>
        </authorList>
    </citation>
    <scope>NUCLEOTIDE SEQUENCE [LARGE SCALE GENOMIC DNA]</scope>
    <source>
        <strain evidence="8 9">CCMP2467</strain>
    </source>
</reference>
<evidence type="ECO:0000313" key="8">
    <source>
        <dbReference type="EMBL" id="OLQ11138.1"/>
    </source>
</evidence>
<evidence type="ECO:0000256" key="6">
    <source>
        <dbReference type="RuleBase" id="RU004241"/>
    </source>
</evidence>
<accession>A0A1Q9EUN9</accession>
<dbReference type="PANTHER" id="PTHR31356">
    <property type="entry name" value="THYLAKOID LUMENAL 29 KDA PROTEIN, CHLOROPLASTIC-RELATED"/>
    <property type="match status" value="1"/>
</dbReference>
<evidence type="ECO:0000256" key="1">
    <source>
        <dbReference type="ARBA" id="ARBA00022559"/>
    </source>
</evidence>
<organism evidence="8 9">
    <name type="scientific">Symbiodinium microadriaticum</name>
    <name type="common">Dinoflagellate</name>
    <name type="synonym">Zooxanthella microadriatica</name>
    <dbReference type="NCBI Taxonomy" id="2951"/>
    <lineage>
        <taxon>Eukaryota</taxon>
        <taxon>Sar</taxon>
        <taxon>Alveolata</taxon>
        <taxon>Dinophyceae</taxon>
        <taxon>Suessiales</taxon>
        <taxon>Symbiodiniaceae</taxon>
        <taxon>Symbiodinium</taxon>
    </lineage>
</organism>
<evidence type="ECO:0000256" key="2">
    <source>
        <dbReference type="ARBA" id="ARBA00022617"/>
    </source>
</evidence>
<evidence type="ECO:0000256" key="3">
    <source>
        <dbReference type="ARBA" id="ARBA00022723"/>
    </source>
</evidence>
<dbReference type="OrthoDB" id="2859658at2759"/>
<evidence type="ECO:0000313" key="9">
    <source>
        <dbReference type="Proteomes" id="UP000186817"/>
    </source>
</evidence>
<dbReference type="InterPro" id="IPR002207">
    <property type="entry name" value="Peroxidase_I"/>
</dbReference>
<keyword evidence="2" id="KW-0349">Heme</keyword>
<dbReference type="GO" id="GO:0042744">
    <property type="term" value="P:hydrogen peroxide catabolic process"/>
    <property type="evidence" value="ECO:0007669"/>
    <property type="project" value="TreeGrafter"/>
</dbReference>
<comment type="similarity">
    <text evidence="6">Belongs to the peroxidase family.</text>
</comment>
<dbReference type="PANTHER" id="PTHR31356:SF66">
    <property type="entry name" value="CATALASE-PEROXIDASE"/>
    <property type="match status" value="1"/>
</dbReference>
<keyword evidence="9" id="KW-1185">Reference proteome</keyword>
<dbReference type="GO" id="GO:0046872">
    <property type="term" value="F:metal ion binding"/>
    <property type="evidence" value="ECO:0007669"/>
    <property type="project" value="UniProtKB-KW"/>
</dbReference>
<dbReference type="GO" id="GO:0004601">
    <property type="term" value="F:peroxidase activity"/>
    <property type="evidence" value="ECO:0007669"/>
    <property type="project" value="UniProtKB-KW"/>
</dbReference>
<dbReference type="GO" id="GO:0020037">
    <property type="term" value="F:heme binding"/>
    <property type="evidence" value="ECO:0007669"/>
    <property type="project" value="InterPro"/>
</dbReference>
<gene>
    <name evidence="8" type="primary">APX7</name>
    <name evidence="8" type="ORF">AK812_SmicGene5060</name>
</gene>
<keyword evidence="3" id="KW-0479">Metal-binding</keyword>
<proteinExistence type="inferred from homology"/>
<keyword evidence="5" id="KW-0408">Iron</keyword>
<dbReference type="Gene3D" id="1.10.520.10">
    <property type="match status" value="1"/>
</dbReference>
<name>A0A1Q9EUN9_SYMMI</name>
<dbReference type="InterPro" id="IPR019794">
    <property type="entry name" value="Peroxidases_AS"/>
</dbReference>
<evidence type="ECO:0000256" key="5">
    <source>
        <dbReference type="ARBA" id="ARBA00023004"/>
    </source>
</evidence>
<dbReference type="InterPro" id="IPR002016">
    <property type="entry name" value="Haem_peroxidase"/>
</dbReference>
<comment type="caution">
    <text evidence="8">The sequence shown here is derived from an EMBL/GenBank/DDBJ whole genome shotgun (WGS) entry which is preliminary data.</text>
</comment>
<dbReference type="InterPro" id="IPR044831">
    <property type="entry name" value="Ccp1-like"/>
</dbReference>
<dbReference type="Proteomes" id="UP000186817">
    <property type="component" value="Unassembled WGS sequence"/>
</dbReference>
<protein>
    <submittedName>
        <fullName evidence="8">Putative L-ascorbate peroxidase 7, chloroplastic</fullName>
    </submittedName>
</protein>
<evidence type="ECO:0000259" key="7">
    <source>
        <dbReference type="Pfam" id="PF00141"/>
    </source>
</evidence>
<dbReference type="InterPro" id="IPR010255">
    <property type="entry name" value="Haem_peroxidase_sf"/>
</dbReference>
<dbReference type="GO" id="GO:0000302">
    <property type="term" value="P:response to reactive oxygen species"/>
    <property type="evidence" value="ECO:0007669"/>
    <property type="project" value="TreeGrafter"/>
</dbReference>
<keyword evidence="4" id="KW-0560">Oxidoreductase</keyword>
<dbReference type="PRINTS" id="PR00459">
    <property type="entry name" value="ASPEROXIDASE"/>
</dbReference>
<dbReference type="AlphaFoldDB" id="A0A1Q9EUN9"/>
<dbReference type="PROSITE" id="PS00436">
    <property type="entry name" value="PEROXIDASE_2"/>
    <property type="match status" value="1"/>
</dbReference>
<dbReference type="EMBL" id="LSRX01000064">
    <property type="protein sequence ID" value="OLQ11138.1"/>
    <property type="molecule type" value="Genomic_DNA"/>
</dbReference>
<dbReference type="Pfam" id="PF00141">
    <property type="entry name" value="peroxidase"/>
    <property type="match status" value="1"/>
</dbReference>
<evidence type="ECO:0000256" key="4">
    <source>
        <dbReference type="ARBA" id="ARBA00023002"/>
    </source>
</evidence>
<dbReference type="GO" id="GO:0034599">
    <property type="term" value="P:cellular response to oxidative stress"/>
    <property type="evidence" value="ECO:0007669"/>
    <property type="project" value="InterPro"/>
</dbReference>
<dbReference type="SUPFAM" id="SSF48113">
    <property type="entry name" value="Heme-dependent peroxidases"/>
    <property type="match status" value="1"/>
</dbReference>
<sequence>MWRLATIFSQMRASFEAAPCAGEDLVSQLRACKEELKKFINEQNCAPILIRLAWHDSGTYDQRIAEFPQRGGANGAIRFEPEMTMGANAGPD</sequence>